<name>D8MA87_BLAHO</name>
<organism evidence="1">
    <name type="scientific">Blastocystis hominis</name>
    <dbReference type="NCBI Taxonomy" id="12968"/>
    <lineage>
        <taxon>Eukaryota</taxon>
        <taxon>Sar</taxon>
        <taxon>Stramenopiles</taxon>
        <taxon>Bigyra</taxon>
        <taxon>Opalozoa</taxon>
        <taxon>Opalinata</taxon>
        <taxon>Blastocystidae</taxon>
        <taxon>Blastocystis</taxon>
    </lineage>
</organism>
<dbReference type="GeneID" id="24921648"/>
<dbReference type="EMBL" id="FN668689">
    <property type="protein sequence ID" value="CBK24976.2"/>
    <property type="molecule type" value="Genomic_DNA"/>
</dbReference>
<proteinExistence type="predicted"/>
<dbReference type="AlphaFoldDB" id="D8MA87"/>
<dbReference type="InParanoid" id="D8MA87"/>
<dbReference type="Proteomes" id="UP000008312">
    <property type="component" value="Unassembled WGS sequence"/>
</dbReference>
<evidence type="ECO:0000313" key="1">
    <source>
        <dbReference type="EMBL" id="CBK24976.2"/>
    </source>
</evidence>
<reference evidence="1" key="1">
    <citation type="submission" date="2010-02" db="EMBL/GenBank/DDBJ databases">
        <title>Sequencing and annotation of the Blastocystis hominis genome.</title>
        <authorList>
            <person name="Wincker P."/>
        </authorList>
    </citation>
    <scope>NUCLEOTIDE SEQUENCE</scope>
    <source>
        <strain evidence="1">Singapore isolate B</strain>
    </source>
</reference>
<sequence>MRSKNRLIHIVRFITSRPIPCKIEITHALLHSHTRFTYQWFIQFNQSLQVQKSIYHFHDCSILTQSSHVQYCGLNQCGDKYQW</sequence>
<gene>
    <name evidence="1" type="ORF">GSBLH_T00004632001</name>
</gene>
<accession>D8MA87</accession>
<dbReference type="RefSeq" id="XP_012899024.1">
    <property type="nucleotide sequence ID" value="XM_013043570.1"/>
</dbReference>
<evidence type="ECO:0000313" key="2">
    <source>
        <dbReference type="Proteomes" id="UP000008312"/>
    </source>
</evidence>
<protein>
    <submittedName>
        <fullName evidence="1">Uncharacterized protein</fullName>
    </submittedName>
</protein>
<keyword evidence="2" id="KW-1185">Reference proteome</keyword>